<dbReference type="AlphaFoldDB" id="A0A6J6MYU5"/>
<evidence type="ECO:0000256" key="4">
    <source>
        <dbReference type="ARBA" id="ARBA00023136"/>
    </source>
</evidence>
<dbReference type="PANTHER" id="PTHR16950:SF16">
    <property type="entry name" value="ZINC TRANSPORTER ZIP13"/>
    <property type="match status" value="1"/>
</dbReference>
<keyword evidence="2 5" id="KW-0812">Transmembrane</keyword>
<evidence type="ECO:0000313" key="8">
    <source>
        <dbReference type="EMBL" id="CAB4825407.1"/>
    </source>
</evidence>
<dbReference type="EMBL" id="CAFBMA010000009">
    <property type="protein sequence ID" value="CAB4898608.1"/>
    <property type="molecule type" value="Genomic_DNA"/>
</dbReference>
<evidence type="ECO:0000313" key="9">
    <source>
        <dbReference type="EMBL" id="CAB4837500.1"/>
    </source>
</evidence>
<feature type="transmembrane region" description="Helical" evidence="5">
    <location>
        <begin position="133"/>
        <end position="157"/>
    </location>
</feature>
<feature type="transmembrane region" description="Helical" evidence="5">
    <location>
        <begin position="225"/>
        <end position="241"/>
    </location>
</feature>
<evidence type="ECO:0000313" key="7">
    <source>
        <dbReference type="EMBL" id="CAB4714418.1"/>
    </source>
</evidence>
<proteinExistence type="predicted"/>
<dbReference type="InterPro" id="IPR003689">
    <property type="entry name" value="ZIP"/>
</dbReference>
<accession>A0A6J6MYU5</accession>
<dbReference type="GO" id="GO:0016020">
    <property type="term" value="C:membrane"/>
    <property type="evidence" value="ECO:0007669"/>
    <property type="project" value="UniProtKB-SubCell"/>
</dbReference>
<evidence type="ECO:0000313" key="12">
    <source>
        <dbReference type="EMBL" id="CAB5031891.1"/>
    </source>
</evidence>
<dbReference type="GO" id="GO:0046873">
    <property type="term" value="F:metal ion transmembrane transporter activity"/>
    <property type="evidence" value="ECO:0007669"/>
    <property type="project" value="InterPro"/>
</dbReference>
<protein>
    <submittedName>
        <fullName evidence="6">Unannotated protein</fullName>
    </submittedName>
</protein>
<dbReference type="EMBL" id="CAFAAZ010000011">
    <property type="protein sequence ID" value="CAB4825407.1"/>
    <property type="molecule type" value="Genomic_DNA"/>
</dbReference>
<name>A0A6J6MYU5_9ZZZZ</name>
<dbReference type="EMBL" id="CAFBPT010000009">
    <property type="protein sequence ID" value="CAB5031891.1"/>
    <property type="molecule type" value="Genomic_DNA"/>
</dbReference>
<feature type="transmembrane region" description="Helical" evidence="5">
    <location>
        <begin position="60"/>
        <end position="79"/>
    </location>
</feature>
<dbReference type="PANTHER" id="PTHR16950">
    <property type="entry name" value="ZINC TRANSPORTER SLC39A7 HISTIDINE-RICH MEMBRANE PROTEIN KE4"/>
    <property type="match status" value="1"/>
</dbReference>
<keyword evidence="4 5" id="KW-0472">Membrane</keyword>
<evidence type="ECO:0000256" key="1">
    <source>
        <dbReference type="ARBA" id="ARBA00004141"/>
    </source>
</evidence>
<gene>
    <name evidence="6" type="ORF">UFOPK2343_00863</name>
    <name evidence="7" type="ORF">UFOPK2652_01012</name>
    <name evidence="8" type="ORF">UFOPK3128_01104</name>
    <name evidence="9" type="ORF">UFOPK3227_00518</name>
    <name evidence="10" type="ORF">UFOPK3511_00903</name>
    <name evidence="11" type="ORF">UFOPK3880_01201</name>
    <name evidence="12" type="ORF">UFOPK4146_01080</name>
</gene>
<dbReference type="Pfam" id="PF02535">
    <property type="entry name" value="Zip"/>
    <property type="match status" value="1"/>
</dbReference>
<feature type="transmembrane region" description="Helical" evidence="5">
    <location>
        <begin position="27"/>
        <end position="48"/>
    </location>
</feature>
<evidence type="ECO:0000313" key="10">
    <source>
        <dbReference type="EMBL" id="CAB4898608.1"/>
    </source>
</evidence>
<dbReference type="EMBL" id="CAEZYD010000015">
    <property type="protein sequence ID" value="CAB4714418.1"/>
    <property type="molecule type" value="Genomic_DNA"/>
</dbReference>
<evidence type="ECO:0000256" key="5">
    <source>
        <dbReference type="SAM" id="Phobius"/>
    </source>
</evidence>
<dbReference type="EMBL" id="CAFAHD010000044">
    <property type="protein sequence ID" value="CAB4837500.1"/>
    <property type="molecule type" value="Genomic_DNA"/>
</dbReference>
<keyword evidence="3 5" id="KW-1133">Transmembrane helix</keyword>
<evidence type="ECO:0000256" key="3">
    <source>
        <dbReference type="ARBA" id="ARBA00022989"/>
    </source>
</evidence>
<evidence type="ECO:0000256" key="2">
    <source>
        <dbReference type="ARBA" id="ARBA00022692"/>
    </source>
</evidence>
<comment type="subcellular location">
    <subcellularLocation>
        <location evidence="1">Membrane</location>
        <topology evidence="1">Multi-pass membrane protein</topology>
    </subcellularLocation>
</comment>
<evidence type="ECO:0000313" key="11">
    <source>
        <dbReference type="EMBL" id="CAB4967643.1"/>
    </source>
</evidence>
<evidence type="ECO:0000313" key="6">
    <source>
        <dbReference type="EMBL" id="CAB4677864.1"/>
    </source>
</evidence>
<dbReference type="EMBL" id="CAEZXD010000022">
    <property type="protein sequence ID" value="CAB4677864.1"/>
    <property type="molecule type" value="Genomic_DNA"/>
</dbReference>
<organism evidence="6">
    <name type="scientific">freshwater metagenome</name>
    <dbReference type="NCBI Taxonomy" id="449393"/>
    <lineage>
        <taxon>unclassified sequences</taxon>
        <taxon>metagenomes</taxon>
        <taxon>ecological metagenomes</taxon>
    </lineage>
</organism>
<feature type="transmembrane region" description="Helical" evidence="5">
    <location>
        <begin position="99"/>
        <end position="126"/>
    </location>
</feature>
<feature type="transmembrane region" description="Helical" evidence="5">
    <location>
        <begin position="193"/>
        <end position="213"/>
    </location>
</feature>
<sequence>MIAVGLAALTVLATTLGGVTALRSKDRFHLVLGLSAGLLLGLVAFDLFPEIFANSSLMVGKIPGVYLAFVIGFLVLHFSEQFSGSHEPAESDYEHEHSHYGNIAGSLGALAMAIHVFLDGVALAVAFKVSDKLGFAVFIALLVHAFSDGLNTVALLVKSGHWSKSATYLLGVDAVARIGGAALGSYLAISEPWVAVYLALFAGFIIYIATSHILPEAHSRHSSRYTMGATLLGVVIMWLVVSTL</sequence>
<reference evidence="6" key="1">
    <citation type="submission" date="2020-05" db="EMBL/GenBank/DDBJ databases">
        <authorList>
            <person name="Chiriac C."/>
            <person name="Salcher M."/>
            <person name="Ghai R."/>
            <person name="Kavagutti S V."/>
        </authorList>
    </citation>
    <scope>NUCLEOTIDE SEQUENCE</scope>
</reference>
<dbReference type="EMBL" id="CAFBNU010000016">
    <property type="protein sequence ID" value="CAB4967643.1"/>
    <property type="molecule type" value="Genomic_DNA"/>
</dbReference>